<gene>
    <name evidence="2" type="ORF">A2482_02540</name>
</gene>
<evidence type="ECO:0000256" key="1">
    <source>
        <dbReference type="SAM" id="Phobius"/>
    </source>
</evidence>
<accession>A0A1F5TDJ2</accession>
<keyword evidence="1" id="KW-0472">Membrane</keyword>
<evidence type="ECO:0008006" key="4">
    <source>
        <dbReference type="Google" id="ProtNLM"/>
    </source>
</evidence>
<dbReference type="Proteomes" id="UP000178656">
    <property type="component" value="Unassembled WGS sequence"/>
</dbReference>
<protein>
    <recommendedName>
        <fullName evidence="4">DUF11 domain-containing protein</fullName>
    </recommendedName>
</protein>
<sequence length="652" mass="71902">MPQSDNFKFKRHKLPAEKADPLKDLIDLYAEEADEGLDDGENEKPAEKPKYDLSLKRLIEENRGARRKKFFIFSAIILFSFAAAAVAGFFYFDAHKVFNQENLQLTITAPEKVKINETFNYVIKYQNAGEIDLFDSRLTIQYPPGFILEKSAPDMNGHELLIGDILALAEREVILTGKIIDDPAEAQTLSAMLSFEPSNFHSTFSKSANCSSIVELPDVDLISSRPANVTLGQKLNIKLKLKNKGNFPFENVKLQMTYPEKFVYKSANPAPVEDSNVWLVGNLANSSESKEINIEGSFPSGMDIKNAEDRVKNFMFTMLLPGANDQFFAVKSEVFTINIIDQPIGLSLFVNGSADNKNIELGNALAFSLACKNNGTDAFKDLEMRLVLTSGEVDILNWNKIEDKQFGKISKTETSKQIVWDKKQITALGSLAKGKSAAVDLIIPIKTIIDFTADNIAKLGLATLEAQAEIIFPSKDGAEPLPVQSGKIILTLDSNINIGAKALYYFDDGTPIGEGPIPFRVGQPTKLKVFWDLSNDIHEMENISISAALPDNVKFTGDKYVNVGDISFDESTRKVTWAINRLPEAIKEAHGSFTIEVTPTAKDAGQIIKLTGNTTLSAKDTVTNNIIIKTKNIITSALEQDGHAKTDGVVKQ</sequence>
<organism evidence="2 3">
    <name type="scientific">Candidatus Falkowbacteria bacterium RIFOXYC2_FULL_48_21</name>
    <dbReference type="NCBI Taxonomy" id="1798005"/>
    <lineage>
        <taxon>Bacteria</taxon>
        <taxon>Candidatus Falkowiibacteriota</taxon>
    </lineage>
</organism>
<keyword evidence="1" id="KW-0812">Transmembrane</keyword>
<proteinExistence type="predicted"/>
<dbReference type="AlphaFoldDB" id="A0A1F5TDJ2"/>
<reference evidence="2 3" key="1">
    <citation type="journal article" date="2016" name="Nat. Commun.">
        <title>Thousands of microbial genomes shed light on interconnected biogeochemical processes in an aquifer system.</title>
        <authorList>
            <person name="Anantharaman K."/>
            <person name="Brown C.T."/>
            <person name="Hug L.A."/>
            <person name="Sharon I."/>
            <person name="Castelle C.J."/>
            <person name="Probst A.J."/>
            <person name="Thomas B.C."/>
            <person name="Singh A."/>
            <person name="Wilkins M.J."/>
            <person name="Karaoz U."/>
            <person name="Brodie E.L."/>
            <person name="Williams K.H."/>
            <person name="Hubbard S.S."/>
            <person name="Banfield J.F."/>
        </authorList>
    </citation>
    <scope>NUCLEOTIDE SEQUENCE [LARGE SCALE GENOMIC DNA]</scope>
</reference>
<dbReference type="Gene3D" id="2.60.40.1170">
    <property type="entry name" value="Mu homology domain, subdomain B"/>
    <property type="match status" value="1"/>
</dbReference>
<comment type="caution">
    <text evidence="2">The sequence shown here is derived from an EMBL/GenBank/DDBJ whole genome shotgun (WGS) entry which is preliminary data.</text>
</comment>
<evidence type="ECO:0000313" key="3">
    <source>
        <dbReference type="Proteomes" id="UP000178656"/>
    </source>
</evidence>
<name>A0A1F5TDJ2_9BACT</name>
<dbReference type="EMBL" id="MFGM01000026">
    <property type="protein sequence ID" value="OGF37027.1"/>
    <property type="molecule type" value="Genomic_DNA"/>
</dbReference>
<evidence type="ECO:0000313" key="2">
    <source>
        <dbReference type="EMBL" id="OGF37027.1"/>
    </source>
</evidence>
<keyword evidence="1" id="KW-1133">Transmembrane helix</keyword>
<feature type="transmembrane region" description="Helical" evidence="1">
    <location>
        <begin position="70"/>
        <end position="92"/>
    </location>
</feature>